<comment type="caution">
    <text evidence="2">The sequence shown here is derived from an EMBL/GenBank/DDBJ whole genome shotgun (WGS) entry which is preliminary data.</text>
</comment>
<dbReference type="AlphaFoldDB" id="A0A846XFN1"/>
<feature type="domain" description="Mycothiol-dependent maleylpyruvate isomerase metal-binding" evidence="1">
    <location>
        <begin position="8"/>
        <end position="97"/>
    </location>
</feature>
<dbReference type="NCBIfam" id="TIGR03083">
    <property type="entry name" value="maleylpyruvate isomerase family mycothiol-dependent enzyme"/>
    <property type="match status" value="1"/>
</dbReference>
<dbReference type="Proteomes" id="UP000565715">
    <property type="component" value="Unassembled WGS sequence"/>
</dbReference>
<sequence length="212" mass="22722">MQDVWPTVRAERQALIADLQGLSEPQWETPSLCAGWSVHDVLAHIVASAKTSKLGFGWEFARAGFDFDRFTANGVARERGVRPAETLDRLRAVLDRTVSPPAPADSRLVEMVVHGEDIRRPLGITRAYPQDAVADALRLQIRTSEGFGGGRELVAGLTLVADDADFTTGSGPEVRGPLLALLLTASGREVATAELGGSGAETVRERLASSTY</sequence>
<dbReference type="GO" id="GO:0046872">
    <property type="term" value="F:metal ion binding"/>
    <property type="evidence" value="ECO:0007669"/>
    <property type="project" value="InterPro"/>
</dbReference>
<keyword evidence="2" id="KW-0413">Isomerase</keyword>
<dbReference type="InterPro" id="IPR024344">
    <property type="entry name" value="MDMPI_metal-binding"/>
</dbReference>
<dbReference type="InterPro" id="IPR034660">
    <property type="entry name" value="DinB/YfiT-like"/>
</dbReference>
<keyword evidence="3" id="KW-1185">Reference proteome</keyword>
<dbReference type="InterPro" id="IPR017517">
    <property type="entry name" value="Maleyloyr_isom"/>
</dbReference>
<name>A0A846XFN1_9NOCA</name>
<dbReference type="EMBL" id="JAAXOO010000003">
    <property type="protein sequence ID" value="NKY34185.1"/>
    <property type="molecule type" value="Genomic_DNA"/>
</dbReference>
<gene>
    <name evidence="2" type="ORF">HGA13_14000</name>
</gene>
<evidence type="ECO:0000259" key="1">
    <source>
        <dbReference type="Pfam" id="PF11716"/>
    </source>
</evidence>
<organism evidence="2 3">
    <name type="scientific">Nocardia speluncae</name>
    <dbReference type="NCBI Taxonomy" id="419477"/>
    <lineage>
        <taxon>Bacteria</taxon>
        <taxon>Bacillati</taxon>
        <taxon>Actinomycetota</taxon>
        <taxon>Actinomycetes</taxon>
        <taxon>Mycobacteriales</taxon>
        <taxon>Nocardiaceae</taxon>
        <taxon>Nocardia</taxon>
    </lineage>
</organism>
<dbReference type="RefSeq" id="WP_068043273.1">
    <property type="nucleotide sequence ID" value="NZ_JAAXOO010000003.1"/>
</dbReference>
<keyword evidence="2" id="KW-0670">Pyruvate</keyword>
<dbReference type="GO" id="GO:0016853">
    <property type="term" value="F:isomerase activity"/>
    <property type="evidence" value="ECO:0007669"/>
    <property type="project" value="UniProtKB-KW"/>
</dbReference>
<proteinExistence type="predicted"/>
<reference evidence="2 3" key="1">
    <citation type="submission" date="2020-04" db="EMBL/GenBank/DDBJ databases">
        <title>MicrobeNet Type strains.</title>
        <authorList>
            <person name="Nicholson A.C."/>
        </authorList>
    </citation>
    <scope>NUCLEOTIDE SEQUENCE [LARGE SCALE GENOMIC DNA]</scope>
    <source>
        <strain evidence="2 3">DSM 45078</strain>
    </source>
</reference>
<dbReference type="Gene3D" id="1.20.120.450">
    <property type="entry name" value="dinb family like domain"/>
    <property type="match status" value="1"/>
</dbReference>
<evidence type="ECO:0000313" key="2">
    <source>
        <dbReference type="EMBL" id="NKY34185.1"/>
    </source>
</evidence>
<dbReference type="SUPFAM" id="SSF109854">
    <property type="entry name" value="DinB/YfiT-like putative metalloenzymes"/>
    <property type="match status" value="1"/>
</dbReference>
<evidence type="ECO:0000313" key="3">
    <source>
        <dbReference type="Proteomes" id="UP000565715"/>
    </source>
</evidence>
<accession>A0A846XFN1</accession>
<dbReference type="Pfam" id="PF11716">
    <property type="entry name" value="MDMPI_N"/>
    <property type="match status" value="1"/>
</dbReference>
<protein>
    <submittedName>
        <fullName evidence="2">Maleylpyruvate isomerase family mycothiol-dependent enzyme</fullName>
    </submittedName>
</protein>